<evidence type="ECO:0000313" key="5">
    <source>
        <dbReference type="Proteomes" id="UP001489004"/>
    </source>
</evidence>
<evidence type="ECO:0000313" key="4">
    <source>
        <dbReference type="EMBL" id="KAK9804739.1"/>
    </source>
</evidence>
<dbReference type="AlphaFoldDB" id="A0AAW1P8J7"/>
<dbReference type="InterPro" id="IPR029058">
    <property type="entry name" value="AB_hydrolase_fold"/>
</dbReference>
<feature type="region of interest" description="Disordered" evidence="2">
    <location>
        <begin position="17"/>
        <end position="43"/>
    </location>
</feature>
<reference evidence="4 5" key="1">
    <citation type="journal article" date="2024" name="Nat. Commun.">
        <title>Phylogenomics reveals the evolutionary origins of lichenization in chlorophyte algae.</title>
        <authorList>
            <person name="Puginier C."/>
            <person name="Libourel C."/>
            <person name="Otte J."/>
            <person name="Skaloud P."/>
            <person name="Haon M."/>
            <person name="Grisel S."/>
            <person name="Petersen M."/>
            <person name="Berrin J.G."/>
            <person name="Delaux P.M."/>
            <person name="Dal Grande F."/>
            <person name="Keller J."/>
        </authorList>
    </citation>
    <scope>NUCLEOTIDE SEQUENCE [LARGE SCALE GENOMIC DNA]</scope>
    <source>
        <strain evidence="4 5">SAG 2043</strain>
    </source>
</reference>
<evidence type="ECO:0000256" key="1">
    <source>
        <dbReference type="ARBA" id="ARBA00022801"/>
    </source>
</evidence>
<dbReference type="EMBL" id="JALJOR010000017">
    <property type="protein sequence ID" value="KAK9804739.1"/>
    <property type="molecule type" value="Genomic_DNA"/>
</dbReference>
<dbReference type="Gene3D" id="3.40.50.1820">
    <property type="entry name" value="alpha/beta hydrolase"/>
    <property type="match status" value="1"/>
</dbReference>
<gene>
    <name evidence="4" type="ORF">WJX72_002872</name>
</gene>
<dbReference type="PANTHER" id="PTHR48081:SF8">
    <property type="entry name" value="ALPHA_BETA HYDROLASE FOLD-3 DOMAIN-CONTAINING PROTEIN-RELATED"/>
    <property type="match status" value="1"/>
</dbReference>
<dbReference type="Proteomes" id="UP001489004">
    <property type="component" value="Unassembled WGS sequence"/>
</dbReference>
<name>A0AAW1P8J7_9CHLO</name>
<keyword evidence="5" id="KW-1185">Reference proteome</keyword>
<accession>A0AAW1P8J7</accession>
<dbReference type="InterPro" id="IPR013094">
    <property type="entry name" value="AB_hydrolase_3"/>
</dbReference>
<organism evidence="4 5">
    <name type="scientific">[Myrmecia] bisecta</name>
    <dbReference type="NCBI Taxonomy" id="41462"/>
    <lineage>
        <taxon>Eukaryota</taxon>
        <taxon>Viridiplantae</taxon>
        <taxon>Chlorophyta</taxon>
        <taxon>core chlorophytes</taxon>
        <taxon>Trebouxiophyceae</taxon>
        <taxon>Trebouxiales</taxon>
        <taxon>Trebouxiaceae</taxon>
        <taxon>Myrmecia</taxon>
    </lineage>
</organism>
<dbReference type="GO" id="GO:0016787">
    <property type="term" value="F:hydrolase activity"/>
    <property type="evidence" value="ECO:0007669"/>
    <property type="project" value="UniProtKB-KW"/>
</dbReference>
<protein>
    <recommendedName>
        <fullName evidence="3">Alpha/beta hydrolase fold-3 domain-containing protein</fullName>
    </recommendedName>
</protein>
<feature type="domain" description="Alpha/beta hydrolase fold-3" evidence="3">
    <location>
        <begin position="127"/>
        <end position="345"/>
    </location>
</feature>
<comment type="caution">
    <text evidence="4">The sequence shown here is derived from an EMBL/GenBank/DDBJ whole genome shotgun (WGS) entry which is preliminary data.</text>
</comment>
<dbReference type="InterPro" id="IPR050300">
    <property type="entry name" value="GDXG_lipolytic_enzyme"/>
</dbReference>
<sequence length="382" mass="41206">MKRLPYRKADSLLIPQVEHHGLSGSHRTLPLGPKEQGRHVNEPPSISMPVPMDPQQQAVLEALNKLPAPHEHPTTPEMLRANNVARIVPSIEELKSIEDTTIVGPNGDVGVRIYTPQTAQDSALPVLVYFHGGCWFLNSLDTHDCFMRRLANVGSIIVVAVDYRLAPENKFPAGLEDCYAATKWVVQHASEFGGSSRQVCVGGDSCGGNLAAAVCLLAKERGQPAIAVQMLLYPMTAHYLTKLPSTTGVPSLEAYATGYNYDATTNSMGWDLLGAASPPYGTPENPDFHAAILQAPDLSGLPPAVVVLGQCDIVRDEGKAYADRMVVAGNDVVCLEYPASTHGFMALAVKADQLLNLDVEIGNRAIRETMALVNERFGQAHK</sequence>
<dbReference type="Pfam" id="PF07859">
    <property type="entry name" value="Abhydrolase_3"/>
    <property type="match status" value="1"/>
</dbReference>
<dbReference type="SUPFAM" id="SSF53474">
    <property type="entry name" value="alpha/beta-Hydrolases"/>
    <property type="match status" value="1"/>
</dbReference>
<dbReference type="PANTHER" id="PTHR48081">
    <property type="entry name" value="AB HYDROLASE SUPERFAMILY PROTEIN C4A8.06C"/>
    <property type="match status" value="1"/>
</dbReference>
<evidence type="ECO:0000256" key="2">
    <source>
        <dbReference type="SAM" id="MobiDB-lite"/>
    </source>
</evidence>
<evidence type="ECO:0000259" key="3">
    <source>
        <dbReference type="Pfam" id="PF07859"/>
    </source>
</evidence>
<proteinExistence type="predicted"/>
<keyword evidence="1" id="KW-0378">Hydrolase</keyword>